<proteinExistence type="predicted"/>
<evidence type="ECO:0000313" key="2">
    <source>
        <dbReference type="Proteomes" id="UP000006038"/>
    </source>
</evidence>
<evidence type="ECO:0000313" key="1">
    <source>
        <dbReference type="EnsemblPlants" id="OB04G27040.1"/>
    </source>
</evidence>
<organism evidence="1">
    <name type="scientific">Oryza brachyantha</name>
    <name type="common">malo sina</name>
    <dbReference type="NCBI Taxonomy" id="4533"/>
    <lineage>
        <taxon>Eukaryota</taxon>
        <taxon>Viridiplantae</taxon>
        <taxon>Streptophyta</taxon>
        <taxon>Embryophyta</taxon>
        <taxon>Tracheophyta</taxon>
        <taxon>Spermatophyta</taxon>
        <taxon>Magnoliopsida</taxon>
        <taxon>Liliopsida</taxon>
        <taxon>Poales</taxon>
        <taxon>Poaceae</taxon>
        <taxon>BOP clade</taxon>
        <taxon>Oryzoideae</taxon>
        <taxon>Oryzeae</taxon>
        <taxon>Oryzinae</taxon>
        <taxon>Oryza</taxon>
    </lineage>
</organism>
<accession>J3LZX9</accession>
<dbReference type="EnsemblPlants" id="OB04G27040.1">
    <property type="protein sequence ID" value="OB04G27040.1"/>
    <property type="gene ID" value="OB04G27040"/>
</dbReference>
<name>J3LZX9_ORYBR</name>
<sequence length="55" mass="6568">MAWFMSHNFFHCFIRLFRPLPHIFSDLRRFPGTRENCGKFLGRRLGSTAFPPPQK</sequence>
<dbReference type="Proteomes" id="UP000006038">
    <property type="component" value="Chromosome 4"/>
</dbReference>
<reference evidence="1" key="2">
    <citation type="submission" date="2013-04" db="UniProtKB">
        <authorList>
            <consortium name="EnsemblPlants"/>
        </authorList>
    </citation>
    <scope>IDENTIFICATION</scope>
</reference>
<keyword evidence="2" id="KW-1185">Reference proteome</keyword>
<protein>
    <submittedName>
        <fullName evidence="1">Uncharacterized protein</fullName>
    </submittedName>
</protein>
<dbReference type="Gramene" id="OB04G27040.1">
    <property type="protein sequence ID" value="OB04G27040.1"/>
    <property type="gene ID" value="OB04G27040"/>
</dbReference>
<dbReference type="HOGENOM" id="CLU_3035586_0_0_1"/>
<dbReference type="AlphaFoldDB" id="J3LZX9"/>
<reference evidence="1" key="1">
    <citation type="journal article" date="2013" name="Nat. Commun.">
        <title>Whole-genome sequencing of Oryza brachyantha reveals mechanisms underlying Oryza genome evolution.</title>
        <authorList>
            <person name="Chen J."/>
            <person name="Huang Q."/>
            <person name="Gao D."/>
            <person name="Wang J."/>
            <person name="Lang Y."/>
            <person name="Liu T."/>
            <person name="Li B."/>
            <person name="Bai Z."/>
            <person name="Luis Goicoechea J."/>
            <person name="Liang C."/>
            <person name="Chen C."/>
            <person name="Zhang W."/>
            <person name="Sun S."/>
            <person name="Liao Y."/>
            <person name="Zhang X."/>
            <person name="Yang L."/>
            <person name="Song C."/>
            <person name="Wang M."/>
            <person name="Shi J."/>
            <person name="Liu G."/>
            <person name="Liu J."/>
            <person name="Zhou H."/>
            <person name="Zhou W."/>
            <person name="Yu Q."/>
            <person name="An N."/>
            <person name="Chen Y."/>
            <person name="Cai Q."/>
            <person name="Wang B."/>
            <person name="Liu B."/>
            <person name="Min J."/>
            <person name="Huang Y."/>
            <person name="Wu H."/>
            <person name="Li Z."/>
            <person name="Zhang Y."/>
            <person name="Yin Y."/>
            <person name="Song W."/>
            <person name="Jiang J."/>
            <person name="Jackson S.A."/>
            <person name="Wing R.A."/>
            <person name="Wang J."/>
            <person name="Chen M."/>
        </authorList>
    </citation>
    <scope>NUCLEOTIDE SEQUENCE [LARGE SCALE GENOMIC DNA]</scope>
    <source>
        <strain evidence="1">cv. IRGC 101232</strain>
    </source>
</reference>